<accession>A0A0W8F9W6</accession>
<dbReference type="AlphaFoldDB" id="A0A0W8F9W6"/>
<dbReference type="InterPro" id="IPR027396">
    <property type="entry name" value="DsrEFH-like"/>
</dbReference>
<dbReference type="EMBL" id="LNQE01001425">
    <property type="protein sequence ID" value="KUG17711.1"/>
    <property type="molecule type" value="Genomic_DNA"/>
</dbReference>
<reference evidence="1" key="1">
    <citation type="journal article" date="2015" name="Proc. Natl. Acad. Sci. U.S.A.">
        <title>Networks of energetic and metabolic interactions define dynamics in microbial communities.</title>
        <authorList>
            <person name="Embree M."/>
            <person name="Liu J.K."/>
            <person name="Al-Bassam M.M."/>
            <person name="Zengler K."/>
        </authorList>
    </citation>
    <scope>NUCLEOTIDE SEQUENCE</scope>
</reference>
<organism evidence="1">
    <name type="scientific">hydrocarbon metagenome</name>
    <dbReference type="NCBI Taxonomy" id="938273"/>
    <lineage>
        <taxon>unclassified sequences</taxon>
        <taxon>metagenomes</taxon>
        <taxon>ecological metagenomes</taxon>
    </lineage>
</organism>
<dbReference type="Pfam" id="PF02635">
    <property type="entry name" value="DsrE"/>
    <property type="match status" value="1"/>
</dbReference>
<dbReference type="PANTHER" id="PTHR34874">
    <property type="entry name" value="PROTEIN YCHN"/>
    <property type="match status" value="1"/>
</dbReference>
<comment type="caution">
    <text evidence="1">The sequence shown here is derived from an EMBL/GenBank/DDBJ whole genome shotgun (WGS) entry which is preliminary data.</text>
</comment>
<evidence type="ECO:0000313" key="1">
    <source>
        <dbReference type="EMBL" id="KUG17711.1"/>
    </source>
</evidence>
<dbReference type="GO" id="GO:0005829">
    <property type="term" value="C:cytosol"/>
    <property type="evidence" value="ECO:0007669"/>
    <property type="project" value="TreeGrafter"/>
</dbReference>
<name>A0A0W8F9W6_9ZZZZ</name>
<protein>
    <submittedName>
        <fullName evidence="1">Uncharacterized protein</fullName>
    </submittedName>
</protein>
<dbReference type="PANTHER" id="PTHR34874:SF1">
    <property type="entry name" value="PROTEIN YCHN"/>
    <property type="match status" value="1"/>
</dbReference>
<gene>
    <name evidence="1" type="ORF">ASZ90_012636</name>
</gene>
<sequence length="120" mass="13294">MKTLTIILTDGPYISQYADMAFKIASRALNVFQVNIFLYLDAVHIPKSGQNPSNFKITGKLFQELADRGAVVRACARCAAARGYRAEEDGTCPDYLQGIKITSLYDLAEMLEKSDRVIAL</sequence>
<dbReference type="InterPro" id="IPR003787">
    <property type="entry name" value="Sulphur_relay_DsrE/F-like"/>
</dbReference>
<dbReference type="Gene3D" id="3.40.1260.10">
    <property type="entry name" value="DsrEFH-like"/>
    <property type="match status" value="1"/>
</dbReference>
<dbReference type="SUPFAM" id="SSF75169">
    <property type="entry name" value="DsrEFH-like"/>
    <property type="match status" value="1"/>
</dbReference>
<proteinExistence type="predicted"/>